<proteinExistence type="predicted"/>
<evidence type="ECO:0008006" key="3">
    <source>
        <dbReference type="Google" id="ProtNLM"/>
    </source>
</evidence>
<sequence>MSIPDFVKILKVKRYSKNTIESYAPTVRDMLSRTNAFGLVVRAFYIFFKCSKGGQHVLTSSLRARLFETISPEQGGSFDIFRKVHCLV</sequence>
<dbReference type="Proteomes" id="UP001172082">
    <property type="component" value="Unassembled WGS sequence"/>
</dbReference>
<gene>
    <name evidence="1" type="ORF">QQ008_05625</name>
</gene>
<reference evidence="1" key="1">
    <citation type="submission" date="2023-06" db="EMBL/GenBank/DDBJ databases">
        <title>Genomic of Parafulvivirga corallium.</title>
        <authorList>
            <person name="Wang G."/>
        </authorList>
    </citation>
    <scope>NUCLEOTIDE SEQUENCE</scope>
    <source>
        <strain evidence="1">BMA10</strain>
    </source>
</reference>
<dbReference type="RefSeq" id="WP_346750845.1">
    <property type="nucleotide sequence ID" value="NZ_JAUJEA010000001.1"/>
</dbReference>
<protein>
    <recommendedName>
        <fullName evidence="3">Integrase SAM-like N-terminal domain-containing protein</fullName>
    </recommendedName>
</protein>
<evidence type="ECO:0000313" key="1">
    <source>
        <dbReference type="EMBL" id="MDN5200826.1"/>
    </source>
</evidence>
<evidence type="ECO:0000313" key="2">
    <source>
        <dbReference type="Proteomes" id="UP001172082"/>
    </source>
</evidence>
<name>A0ABT8KJE9_9BACT</name>
<accession>A0ABT8KJE9</accession>
<comment type="caution">
    <text evidence="1">The sequence shown here is derived from an EMBL/GenBank/DDBJ whole genome shotgun (WGS) entry which is preliminary data.</text>
</comment>
<dbReference type="EMBL" id="JAUJEA010000001">
    <property type="protein sequence ID" value="MDN5200826.1"/>
    <property type="molecule type" value="Genomic_DNA"/>
</dbReference>
<keyword evidence="2" id="KW-1185">Reference proteome</keyword>
<organism evidence="1 2">
    <name type="scientific">Splendidivirga corallicola</name>
    <dbReference type="NCBI Taxonomy" id="3051826"/>
    <lineage>
        <taxon>Bacteria</taxon>
        <taxon>Pseudomonadati</taxon>
        <taxon>Bacteroidota</taxon>
        <taxon>Cytophagia</taxon>
        <taxon>Cytophagales</taxon>
        <taxon>Splendidivirgaceae</taxon>
        <taxon>Splendidivirga</taxon>
    </lineage>
</organism>